<sequence>MFFFSLIRIFAAEIKHFTTMAEDKIKKTEEQLNEEQLDEVNGGHTNNDLLVTN</sequence>
<evidence type="ECO:0000313" key="2">
    <source>
        <dbReference type="EMBL" id="SHL22731.1"/>
    </source>
</evidence>
<dbReference type="Proteomes" id="UP000184130">
    <property type="component" value="Unassembled WGS sequence"/>
</dbReference>
<dbReference type="EMBL" id="FRBD01000034">
    <property type="protein sequence ID" value="SHL22731.1"/>
    <property type="molecule type" value="Genomic_DNA"/>
</dbReference>
<protein>
    <submittedName>
        <fullName evidence="2">Uncharacterized protein</fullName>
    </submittedName>
</protein>
<gene>
    <name evidence="2" type="ORF">SAMN05216463_13417</name>
</gene>
<accession>A0A1M6YWQ8</accession>
<reference evidence="2 3" key="1">
    <citation type="submission" date="2016-11" db="EMBL/GenBank/DDBJ databases">
        <authorList>
            <person name="Jaros S."/>
            <person name="Januszkiewicz K."/>
            <person name="Wedrychowicz H."/>
        </authorList>
    </citation>
    <scope>NUCLEOTIDE SEQUENCE [LARGE SCALE GENOMIC DNA]</scope>
    <source>
        <strain evidence="2 3">KHT3</strain>
    </source>
</reference>
<evidence type="ECO:0000256" key="1">
    <source>
        <dbReference type="SAM" id="MobiDB-lite"/>
    </source>
</evidence>
<evidence type="ECO:0000313" key="3">
    <source>
        <dbReference type="Proteomes" id="UP000184130"/>
    </source>
</evidence>
<dbReference type="AlphaFoldDB" id="A0A1M6YWQ8"/>
<feature type="compositionally biased region" description="Polar residues" evidence="1">
    <location>
        <begin position="43"/>
        <end position="53"/>
    </location>
</feature>
<proteinExistence type="predicted"/>
<feature type="region of interest" description="Disordered" evidence="1">
    <location>
        <begin position="32"/>
        <end position="53"/>
    </location>
</feature>
<organism evidence="2 3">
    <name type="scientific">Xylanibacter ruminicola</name>
    <name type="common">Prevotella ruminicola</name>
    <dbReference type="NCBI Taxonomy" id="839"/>
    <lineage>
        <taxon>Bacteria</taxon>
        <taxon>Pseudomonadati</taxon>
        <taxon>Bacteroidota</taxon>
        <taxon>Bacteroidia</taxon>
        <taxon>Bacteroidales</taxon>
        <taxon>Prevotellaceae</taxon>
        <taxon>Xylanibacter</taxon>
    </lineage>
</organism>
<name>A0A1M6YWQ8_XYLRU</name>